<evidence type="ECO:0000313" key="1">
    <source>
        <dbReference type="EMBL" id="KAL3280290.1"/>
    </source>
</evidence>
<organism evidence="1 2">
    <name type="scientific">Cryptolaemus montrouzieri</name>
    <dbReference type="NCBI Taxonomy" id="559131"/>
    <lineage>
        <taxon>Eukaryota</taxon>
        <taxon>Metazoa</taxon>
        <taxon>Ecdysozoa</taxon>
        <taxon>Arthropoda</taxon>
        <taxon>Hexapoda</taxon>
        <taxon>Insecta</taxon>
        <taxon>Pterygota</taxon>
        <taxon>Neoptera</taxon>
        <taxon>Endopterygota</taxon>
        <taxon>Coleoptera</taxon>
        <taxon>Polyphaga</taxon>
        <taxon>Cucujiformia</taxon>
        <taxon>Coccinelloidea</taxon>
        <taxon>Coccinellidae</taxon>
        <taxon>Scymninae</taxon>
        <taxon>Scymnini</taxon>
        <taxon>Cryptolaemus</taxon>
    </lineage>
</organism>
<dbReference type="AlphaFoldDB" id="A0ABD2NNU5"/>
<evidence type="ECO:0000313" key="2">
    <source>
        <dbReference type="Proteomes" id="UP001516400"/>
    </source>
</evidence>
<name>A0ABD2NNU5_9CUCU</name>
<reference evidence="1 2" key="1">
    <citation type="journal article" date="2021" name="BMC Biol.">
        <title>Horizontally acquired antibacterial genes associated with adaptive radiation of ladybird beetles.</title>
        <authorList>
            <person name="Li H.S."/>
            <person name="Tang X.F."/>
            <person name="Huang Y.H."/>
            <person name="Xu Z.Y."/>
            <person name="Chen M.L."/>
            <person name="Du X.Y."/>
            <person name="Qiu B.Y."/>
            <person name="Chen P.T."/>
            <person name="Zhang W."/>
            <person name="Slipinski A."/>
            <person name="Escalona H.E."/>
            <person name="Waterhouse R.M."/>
            <person name="Zwick A."/>
            <person name="Pang H."/>
        </authorList>
    </citation>
    <scope>NUCLEOTIDE SEQUENCE [LARGE SCALE GENOMIC DNA]</scope>
    <source>
        <strain evidence="1">SYSU2018</strain>
    </source>
</reference>
<gene>
    <name evidence="1" type="ORF">HHI36_017780</name>
</gene>
<dbReference type="EMBL" id="JABFTP020000124">
    <property type="protein sequence ID" value="KAL3280290.1"/>
    <property type="molecule type" value="Genomic_DNA"/>
</dbReference>
<sequence length="103" mass="11792">MFEHRTKHESVEKTRAKSMIEYCSVASSGTCCLSSPFNFFADVLVKELSSTSGFFGLNDCFLFLSLSFLRTPSVIWVLDTLNGIFYRIKFTTNTYKLKMNFVV</sequence>
<accession>A0ABD2NNU5</accession>
<proteinExistence type="predicted"/>
<protein>
    <submittedName>
        <fullName evidence="1">Uncharacterized protein</fullName>
    </submittedName>
</protein>
<keyword evidence="2" id="KW-1185">Reference proteome</keyword>
<dbReference type="Proteomes" id="UP001516400">
    <property type="component" value="Unassembled WGS sequence"/>
</dbReference>
<comment type="caution">
    <text evidence="1">The sequence shown here is derived from an EMBL/GenBank/DDBJ whole genome shotgun (WGS) entry which is preliminary data.</text>
</comment>